<keyword evidence="3" id="KW-1185">Reference proteome</keyword>
<feature type="domain" description="FAD dependent oxidoreductase" evidence="1">
    <location>
        <begin position="42"/>
        <end position="385"/>
    </location>
</feature>
<name>A0A511J8M6_9CELL</name>
<dbReference type="RefSeq" id="WP_186812579.1">
    <property type="nucleotide sequence ID" value="NZ_BJWG01000003.1"/>
</dbReference>
<evidence type="ECO:0000259" key="1">
    <source>
        <dbReference type="Pfam" id="PF01266"/>
    </source>
</evidence>
<dbReference type="GO" id="GO:0005737">
    <property type="term" value="C:cytoplasm"/>
    <property type="evidence" value="ECO:0007669"/>
    <property type="project" value="TreeGrafter"/>
</dbReference>
<dbReference type="InterPro" id="IPR006076">
    <property type="entry name" value="FAD-dep_OxRdtase"/>
</dbReference>
<evidence type="ECO:0000313" key="3">
    <source>
        <dbReference type="Proteomes" id="UP000321720"/>
    </source>
</evidence>
<dbReference type="PANTHER" id="PTHR13847">
    <property type="entry name" value="SARCOSINE DEHYDROGENASE-RELATED"/>
    <property type="match status" value="1"/>
</dbReference>
<proteinExistence type="predicted"/>
<sequence>MTPPPWGGPGVWQRWAAATSTDDPVWASGDAHAPLDGDTSADVVVVGAGPTGLWTAYYLLDADPALDVVVVDAAALPTGGRGVGACSAALAVAPETLATRFGETAAWDVRAAMRDAVVEVGGVVAVEQIACGFAFGGRVAVARVPAVLATIVDRAAAGEQWGEEAHVLDADGLAEHVRVPGAIGGAWWPDCARLDPGRLAAGLVDVVVSRGGRVHGHTRALRVSAGAVVTERGTVRAPTVVDARDDPSPTRVRALATAPAGPAVWERAGMARGQAVLVDDLHLVRTPDDRLVAAWAGPPGGLRSRASRGALLRGPGPAQDAVLDVARVGALPALAGAPVTHRWWRPLAEPGSLPRVGVDRGRAWARPGGNGPAAANVAGRTVAELVTGASSALTRLPWVTRT</sequence>
<dbReference type="AlphaFoldDB" id="A0A511J8M6"/>
<dbReference type="PANTHER" id="PTHR13847:SF281">
    <property type="entry name" value="FAD DEPENDENT OXIDOREDUCTASE DOMAIN-CONTAINING PROTEIN"/>
    <property type="match status" value="1"/>
</dbReference>
<dbReference type="Gene3D" id="3.30.9.10">
    <property type="entry name" value="D-Amino Acid Oxidase, subunit A, domain 2"/>
    <property type="match status" value="1"/>
</dbReference>
<gene>
    <name evidence="2" type="ORF">CCO02nite_10050</name>
</gene>
<organism evidence="2 3">
    <name type="scientific">Cellulomonas composti</name>
    <dbReference type="NCBI Taxonomy" id="266130"/>
    <lineage>
        <taxon>Bacteria</taxon>
        <taxon>Bacillati</taxon>
        <taxon>Actinomycetota</taxon>
        <taxon>Actinomycetes</taxon>
        <taxon>Micrococcales</taxon>
        <taxon>Cellulomonadaceae</taxon>
        <taxon>Cellulomonas</taxon>
    </lineage>
</organism>
<accession>A0A511J8M6</accession>
<protein>
    <submittedName>
        <fullName evidence="2">FAD-dependent oxidoreductase</fullName>
    </submittedName>
</protein>
<dbReference type="Gene3D" id="3.50.50.60">
    <property type="entry name" value="FAD/NAD(P)-binding domain"/>
    <property type="match status" value="1"/>
</dbReference>
<reference evidence="2 3" key="1">
    <citation type="submission" date="2019-07" db="EMBL/GenBank/DDBJ databases">
        <title>Whole genome shotgun sequence of Cellulomonas composti NBRC 100758.</title>
        <authorList>
            <person name="Hosoyama A."/>
            <person name="Uohara A."/>
            <person name="Ohji S."/>
            <person name="Ichikawa N."/>
        </authorList>
    </citation>
    <scope>NUCLEOTIDE SEQUENCE [LARGE SCALE GENOMIC DNA]</scope>
    <source>
        <strain evidence="2 3">NBRC 100758</strain>
    </source>
</reference>
<dbReference type="SUPFAM" id="SSF51905">
    <property type="entry name" value="FAD/NAD(P)-binding domain"/>
    <property type="match status" value="1"/>
</dbReference>
<comment type="caution">
    <text evidence="2">The sequence shown here is derived from an EMBL/GenBank/DDBJ whole genome shotgun (WGS) entry which is preliminary data.</text>
</comment>
<dbReference type="Proteomes" id="UP000321720">
    <property type="component" value="Unassembled WGS sequence"/>
</dbReference>
<dbReference type="EMBL" id="BJWG01000003">
    <property type="protein sequence ID" value="GEL94347.1"/>
    <property type="molecule type" value="Genomic_DNA"/>
</dbReference>
<dbReference type="Pfam" id="PF01266">
    <property type="entry name" value="DAO"/>
    <property type="match status" value="1"/>
</dbReference>
<evidence type="ECO:0000313" key="2">
    <source>
        <dbReference type="EMBL" id="GEL94347.1"/>
    </source>
</evidence>
<dbReference type="InterPro" id="IPR036188">
    <property type="entry name" value="FAD/NAD-bd_sf"/>
</dbReference>